<evidence type="ECO:0000313" key="5">
    <source>
        <dbReference type="Proteomes" id="UP001289374"/>
    </source>
</evidence>
<sequence>MGDKTITEGTTTVDHKLQLISDSMKLQGGDHPSMSLVSVPLDGNNYFSWVRAIKFALGAKQKLGFIDGSCHKPTNDKNEIEQWQRTDCMVVSWILNSISKDIAGSLPLCNFSAGPVARTRVKSSATNGSASNCGEGLLYVLAGGETEGGVFGNFWRRLVQGSHGTRRRNGRPPNARVMNVLLEDGERSIQGTSAVETQSNLSALVRTEVMRALQTSDVNLHRSNFVEYDDFAGYAHGRKGYKVMDLETEHIHIARDVVFHETTFPFHNITESEVLCPLPMITQDEEIRKLQDIEHDKGTVEDLTTQQEQSIIPRSCFVEGLSVLQEPKDFCEAQEKQEWREAMQQEIDALERNKTWEISDLPQGKNVIGCRWIYKIKLRPDGTIERCKARLVAKGFSQVEGIDYNDCFAPVAKTVTVRLFLAVAAGRGWPLHHLDVNNAFLHGSLDEVIYMDAPEGYKIPPGQVCRLKKSLYGLKQASRQWNQEFTDKIKAYGFIQSSHDHCLFVKGSGLQDFVKTQEKQNGAEASVAAKEIMKCFIVRNIRRWEISEFAQGKRDSGAKDSDFIEKREILFIDNIASGILRRHEFIFPSAPSVLCHKMGVIWEDVEEVVSVRRVFGWMYVREWRFLGRGLTANDGLTHVGRGSSGGMRDECR</sequence>
<dbReference type="EMBL" id="JACGWL010000004">
    <property type="protein sequence ID" value="KAK4404009.1"/>
    <property type="molecule type" value="Genomic_DNA"/>
</dbReference>
<dbReference type="PANTHER" id="PTHR37610:SF40">
    <property type="entry name" value="OS01G0909600 PROTEIN"/>
    <property type="match status" value="1"/>
</dbReference>
<evidence type="ECO:0000259" key="3">
    <source>
        <dbReference type="Pfam" id="PF25597"/>
    </source>
</evidence>
<name>A0AAE1X3G7_9LAMI</name>
<dbReference type="AlphaFoldDB" id="A0AAE1X3G7"/>
<dbReference type="Pfam" id="PF14244">
    <property type="entry name" value="Retrotran_gag_3"/>
    <property type="match status" value="1"/>
</dbReference>
<dbReference type="Pfam" id="PF07727">
    <property type="entry name" value="RVT_2"/>
    <property type="match status" value="1"/>
</dbReference>
<organism evidence="4 5">
    <name type="scientific">Sesamum angolense</name>
    <dbReference type="NCBI Taxonomy" id="2727404"/>
    <lineage>
        <taxon>Eukaryota</taxon>
        <taxon>Viridiplantae</taxon>
        <taxon>Streptophyta</taxon>
        <taxon>Embryophyta</taxon>
        <taxon>Tracheophyta</taxon>
        <taxon>Spermatophyta</taxon>
        <taxon>Magnoliopsida</taxon>
        <taxon>eudicotyledons</taxon>
        <taxon>Gunneridae</taxon>
        <taxon>Pentapetalae</taxon>
        <taxon>asterids</taxon>
        <taxon>lamiids</taxon>
        <taxon>Lamiales</taxon>
        <taxon>Pedaliaceae</taxon>
        <taxon>Sesamum</taxon>
    </lineage>
</organism>
<evidence type="ECO:0000259" key="2">
    <source>
        <dbReference type="Pfam" id="PF14244"/>
    </source>
</evidence>
<gene>
    <name evidence="4" type="ORF">Sango_0769500</name>
</gene>
<dbReference type="Proteomes" id="UP001289374">
    <property type="component" value="Unassembled WGS sequence"/>
</dbReference>
<dbReference type="InterPro" id="IPR043502">
    <property type="entry name" value="DNA/RNA_pol_sf"/>
</dbReference>
<dbReference type="Pfam" id="PF25597">
    <property type="entry name" value="SH3_retrovirus"/>
    <property type="match status" value="1"/>
</dbReference>
<feature type="domain" description="Reverse transcriptase Ty1/copia-type" evidence="1">
    <location>
        <begin position="353"/>
        <end position="511"/>
    </location>
</feature>
<dbReference type="PANTHER" id="PTHR37610">
    <property type="entry name" value="CCHC-TYPE DOMAIN-CONTAINING PROTEIN"/>
    <property type="match status" value="1"/>
</dbReference>
<dbReference type="SUPFAM" id="SSF56672">
    <property type="entry name" value="DNA/RNA polymerases"/>
    <property type="match status" value="1"/>
</dbReference>
<dbReference type="InterPro" id="IPR013103">
    <property type="entry name" value="RVT_2"/>
</dbReference>
<comment type="caution">
    <text evidence="4">The sequence shown here is derived from an EMBL/GenBank/DDBJ whole genome shotgun (WGS) entry which is preliminary data.</text>
</comment>
<reference evidence="4" key="1">
    <citation type="submission" date="2020-06" db="EMBL/GenBank/DDBJ databases">
        <authorList>
            <person name="Li T."/>
            <person name="Hu X."/>
            <person name="Zhang T."/>
            <person name="Song X."/>
            <person name="Zhang H."/>
            <person name="Dai N."/>
            <person name="Sheng W."/>
            <person name="Hou X."/>
            <person name="Wei L."/>
        </authorList>
    </citation>
    <scope>NUCLEOTIDE SEQUENCE</scope>
    <source>
        <strain evidence="4">K16</strain>
        <tissue evidence="4">Leaf</tissue>
    </source>
</reference>
<proteinExistence type="predicted"/>
<keyword evidence="5" id="KW-1185">Reference proteome</keyword>
<feature type="domain" description="Retrotransposon Copia-like N-terminal" evidence="2">
    <location>
        <begin position="30"/>
        <end position="74"/>
    </location>
</feature>
<dbReference type="InterPro" id="IPR057670">
    <property type="entry name" value="SH3_retrovirus"/>
</dbReference>
<reference evidence="4" key="2">
    <citation type="journal article" date="2024" name="Plant">
        <title>Genomic evolution and insights into agronomic trait innovations of Sesamum species.</title>
        <authorList>
            <person name="Miao H."/>
            <person name="Wang L."/>
            <person name="Qu L."/>
            <person name="Liu H."/>
            <person name="Sun Y."/>
            <person name="Le M."/>
            <person name="Wang Q."/>
            <person name="Wei S."/>
            <person name="Zheng Y."/>
            <person name="Lin W."/>
            <person name="Duan Y."/>
            <person name="Cao H."/>
            <person name="Xiong S."/>
            <person name="Wang X."/>
            <person name="Wei L."/>
            <person name="Li C."/>
            <person name="Ma Q."/>
            <person name="Ju M."/>
            <person name="Zhao R."/>
            <person name="Li G."/>
            <person name="Mu C."/>
            <person name="Tian Q."/>
            <person name="Mei H."/>
            <person name="Zhang T."/>
            <person name="Gao T."/>
            <person name="Zhang H."/>
        </authorList>
    </citation>
    <scope>NUCLEOTIDE SEQUENCE</scope>
    <source>
        <strain evidence="4">K16</strain>
    </source>
</reference>
<feature type="domain" description="Retroviral polymerase SH3-like" evidence="3">
    <location>
        <begin position="231"/>
        <end position="269"/>
    </location>
</feature>
<dbReference type="InterPro" id="IPR029472">
    <property type="entry name" value="Copia-like_N"/>
</dbReference>
<evidence type="ECO:0000313" key="4">
    <source>
        <dbReference type="EMBL" id="KAK4404009.1"/>
    </source>
</evidence>
<accession>A0AAE1X3G7</accession>
<protein>
    <submittedName>
        <fullName evidence="4">Retrovirus-related Pol polyprotein from transposon RE2</fullName>
    </submittedName>
</protein>
<evidence type="ECO:0000259" key="1">
    <source>
        <dbReference type="Pfam" id="PF07727"/>
    </source>
</evidence>